<organism evidence="1 2">
    <name type="scientific">Hyphomicrobium facile</name>
    <dbReference type="NCBI Taxonomy" id="51670"/>
    <lineage>
        <taxon>Bacteria</taxon>
        <taxon>Pseudomonadati</taxon>
        <taxon>Pseudomonadota</taxon>
        <taxon>Alphaproteobacteria</taxon>
        <taxon>Hyphomicrobiales</taxon>
        <taxon>Hyphomicrobiaceae</taxon>
        <taxon>Hyphomicrobium</taxon>
    </lineage>
</organism>
<dbReference type="EMBL" id="FPCH01000003">
    <property type="protein sequence ID" value="SFV37808.1"/>
    <property type="molecule type" value="Genomic_DNA"/>
</dbReference>
<dbReference type="Proteomes" id="UP000199423">
    <property type="component" value="Unassembled WGS sequence"/>
</dbReference>
<proteinExistence type="predicted"/>
<evidence type="ECO:0000313" key="1">
    <source>
        <dbReference type="EMBL" id="SFV37808.1"/>
    </source>
</evidence>
<reference evidence="2" key="1">
    <citation type="submission" date="2016-10" db="EMBL/GenBank/DDBJ databases">
        <authorList>
            <person name="Varghese N."/>
            <person name="Submissions S."/>
        </authorList>
    </citation>
    <scope>NUCLEOTIDE SEQUENCE [LARGE SCALE GENOMIC DNA]</scope>
    <source>
        <strain evidence="2">DSM 1565</strain>
    </source>
</reference>
<name>A0A1I7NT86_9HYPH</name>
<evidence type="ECO:0000313" key="2">
    <source>
        <dbReference type="Proteomes" id="UP000199423"/>
    </source>
</evidence>
<dbReference type="AlphaFoldDB" id="A0A1I7NT86"/>
<sequence>MRTYLISYDLAQPNRNQHVLAQVIMGLGDKWARPLSNTWYVTSDREEFELETELKELLAEEDGLVIQATKREAVMTNTSLRWFRQRRPGLDLAPDGNVIAFPLPAVAAAEPMEPELPFARAG</sequence>
<dbReference type="OrthoDB" id="2656750at2"/>
<accession>A0A1I7NT86</accession>
<keyword evidence="2" id="KW-1185">Reference proteome</keyword>
<dbReference type="RefSeq" id="WP_092868830.1">
    <property type="nucleotide sequence ID" value="NZ_FPCH01000003.1"/>
</dbReference>
<protein>
    <submittedName>
        <fullName evidence="1">Uncharacterized protein</fullName>
    </submittedName>
</protein>
<gene>
    <name evidence="1" type="ORF">SAMN04488557_3349</name>
</gene>